<dbReference type="GO" id="GO:0005743">
    <property type="term" value="C:mitochondrial inner membrane"/>
    <property type="evidence" value="ECO:0007669"/>
    <property type="project" value="UniProtKB-SubCell"/>
</dbReference>
<dbReference type="GO" id="GO:0045277">
    <property type="term" value="C:respiratory chain complex IV"/>
    <property type="evidence" value="ECO:0007669"/>
    <property type="project" value="TreeGrafter"/>
</dbReference>
<evidence type="ECO:0000313" key="13">
    <source>
        <dbReference type="RefSeq" id="XP_022373688.1"/>
    </source>
</evidence>
<dbReference type="UniPathway" id="UPA00705"/>
<dbReference type="OrthoDB" id="9937520at2759"/>
<protein>
    <recommendedName>
        <fullName evidence="10">Cytochrome c oxidase subunit 7B, mitochondrial</fullName>
    </recommendedName>
    <alternativeName>
        <fullName evidence="11">Cytochrome c oxidase polypeptide VIIb</fullName>
    </alternativeName>
</protein>
<dbReference type="GeneID" id="111156868"/>
<dbReference type="InterPro" id="IPR008433">
    <property type="entry name" value="Cyt_c_oxidase_suVIIB"/>
</dbReference>
<dbReference type="KEGG" id="elk:111156868"/>
<dbReference type="RefSeq" id="XP_022373688.1">
    <property type="nucleotide sequence ID" value="XM_022517980.1"/>
</dbReference>
<proteinExistence type="inferred from homology"/>
<keyword evidence="4" id="KW-0812">Transmembrane</keyword>
<evidence type="ECO:0000256" key="7">
    <source>
        <dbReference type="ARBA" id="ARBA00022989"/>
    </source>
</evidence>
<evidence type="ECO:0000256" key="10">
    <source>
        <dbReference type="ARBA" id="ARBA00040623"/>
    </source>
</evidence>
<organism evidence="12 13">
    <name type="scientific">Enhydra lutris kenyoni</name>
    <name type="common">northern sea otter</name>
    <dbReference type="NCBI Taxonomy" id="391180"/>
    <lineage>
        <taxon>Eukaryota</taxon>
        <taxon>Metazoa</taxon>
        <taxon>Chordata</taxon>
        <taxon>Craniata</taxon>
        <taxon>Vertebrata</taxon>
        <taxon>Euteleostomi</taxon>
        <taxon>Mammalia</taxon>
        <taxon>Eutheria</taxon>
        <taxon>Laurasiatheria</taxon>
        <taxon>Carnivora</taxon>
        <taxon>Caniformia</taxon>
        <taxon>Musteloidea</taxon>
        <taxon>Mustelidae</taxon>
        <taxon>Lutrinae</taxon>
        <taxon>Enhydra</taxon>
    </lineage>
</organism>
<evidence type="ECO:0000256" key="9">
    <source>
        <dbReference type="ARBA" id="ARBA00023136"/>
    </source>
</evidence>
<dbReference type="InterPro" id="IPR023272">
    <property type="entry name" value="Cyt_c_oxidase_suVIIB_dom_sf"/>
</dbReference>
<evidence type="ECO:0000256" key="3">
    <source>
        <dbReference type="ARBA" id="ARBA00007351"/>
    </source>
</evidence>
<reference evidence="13" key="1">
    <citation type="submission" date="2025-08" db="UniProtKB">
        <authorList>
            <consortium name="RefSeq"/>
        </authorList>
    </citation>
    <scope>IDENTIFICATION</scope>
    <source>
        <tissue evidence="13">Blood</tissue>
    </source>
</reference>
<dbReference type="Proteomes" id="UP000248482">
    <property type="component" value="Unplaced"/>
</dbReference>
<dbReference type="PANTHER" id="PTHR16716:SF0">
    <property type="entry name" value="CYTOCHROME C OXIDASE SUBUNIT 7B, MITOCHONDRIAL"/>
    <property type="match status" value="1"/>
</dbReference>
<dbReference type="STRING" id="391180.A0A2Y9KKN6"/>
<name>A0A2Y9KKN6_ENHLU</name>
<dbReference type="Pfam" id="PF05392">
    <property type="entry name" value="COX7B"/>
    <property type="match status" value="1"/>
</dbReference>
<comment type="subcellular location">
    <subcellularLocation>
        <location evidence="1">Mitochondrion inner membrane</location>
        <topology evidence="1">Single-pass membrane protein</topology>
    </subcellularLocation>
</comment>
<gene>
    <name evidence="13" type="primary">LOC111156868</name>
</gene>
<comment type="pathway">
    <text evidence="2">Energy metabolism; oxidative phosphorylation.</text>
</comment>
<evidence type="ECO:0000256" key="5">
    <source>
        <dbReference type="ARBA" id="ARBA00022792"/>
    </source>
</evidence>
<evidence type="ECO:0000256" key="8">
    <source>
        <dbReference type="ARBA" id="ARBA00023128"/>
    </source>
</evidence>
<keyword evidence="9" id="KW-0472">Membrane</keyword>
<dbReference type="PANTHER" id="PTHR16716">
    <property type="entry name" value="CYTOCHROME C OXIDASE SUBUNIT 7B, MITOCHONDRIAL"/>
    <property type="match status" value="1"/>
</dbReference>
<keyword evidence="12" id="KW-1185">Reference proteome</keyword>
<comment type="similarity">
    <text evidence="3">Belongs to the cytochrome c oxidase VIIb family.</text>
</comment>
<sequence length="82" mass="9162">MFLMARNALSRLQDQSMHMQQATATQSHQKQTSDFHDKYGNAVLASGATFCIAVRAYTATQTGTEWILSPVGSITPKEWRDQ</sequence>
<dbReference type="AlphaFoldDB" id="A0A2Y9KKN6"/>
<dbReference type="Gene3D" id="4.10.51.10">
    <property type="entry name" value="Cytochrome C Oxidase, chain K"/>
    <property type="match status" value="1"/>
</dbReference>
<keyword evidence="5" id="KW-0999">Mitochondrion inner membrane</keyword>
<evidence type="ECO:0000256" key="1">
    <source>
        <dbReference type="ARBA" id="ARBA00004434"/>
    </source>
</evidence>
<dbReference type="FunFam" id="4.10.51.10:FF:000001">
    <property type="entry name" value="Cytochrome c oxidase subunit 7B, mitochondrial"/>
    <property type="match status" value="1"/>
</dbReference>
<keyword evidence="6" id="KW-0809">Transit peptide</keyword>
<evidence type="ECO:0000256" key="2">
    <source>
        <dbReference type="ARBA" id="ARBA00004673"/>
    </source>
</evidence>
<dbReference type="GO" id="GO:0006123">
    <property type="term" value="P:mitochondrial electron transport, cytochrome c to oxygen"/>
    <property type="evidence" value="ECO:0007669"/>
    <property type="project" value="InterPro"/>
</dbReference>
<dbReference type="SUPFAM" id="SSF81423">
    <property type="entry name" value="Mitochondrial cytochrome c oxidase subunit VIIb"/>
    <property type="match status" value="1"/>
</dbReference>
<evidence type="ECO:0000256" key="6">
    <source>
        <dbReference type="ARBA" id="ARBA00022946"/>
    </source>
</evidence>
<evidence type="ECO:0000256" key="11">
    <source>
        <dbReference type="ARBA" id="ARBA00041642"/>
    </source>
</evidence>
<keyword evidence="8" id="KW-0496">Mitochondrion</keyword>
<accession>A0A2Y9KKN6</accession>
<keyword evidence="7" id="KW-1133">Transmembrane helix</keyword>
<evidence type="ECO:0000313" key="12">
    <source>
        <dbReference type="Proteomes" id="UP000248482"/>
    </source>
</evidence>
<evidence type="ECO:0000256" key="4">
    <source>
        <dbReference type="ARBA" id="ARBA00022692"/>
    </source>
</evidence>